<dbReference type="Proteomes" id="UP000319941">
    <property type="component" value="Unassembled WGS sequence"/>
</dbReference>
<dbReference type="STRING" id="553385.GCA_000591415_02054"/>
<protein>
    <recommendedName>
        <fullName evidence="3">PepSY domain-containing protein</fullName>
    </recommendedName>
</protein>
<dbReference type="AlphaFoldDB" id="A0A558HUL2"/>
<evidence type="ECO:0000313" key="1">
    <source>
        <dbReference type="EMBL" id="TVU72819.1"/>
    </source>
</evidence>
<organism evidence="1 2">
    <name type="scientific">Cobetia crustatorum</name>
    <dbReference type="NCBI Taxonomy" id="553385"/>
    <lineage>
        <taxon>Bacteria</taxon>
        <taxon>Pseudomonadati</taxon>
        <taxon>Pseudomonadota</taxon>
        <taxon>Gammaproteobacteria</taxon>
        <taxon>Oceanospirillales</taxon>
        <taxon>Halomonadaceae</taxon>
        <taxon>Cobetia</taxon>
    </lineage>
</organism>
<comment type="caution">
    <text evidence="1">The sequence shown here is derived from an EMBL/GenBank/DDBJ whole genome shotgun (WGS) entry which is preliminary data.</text>
</comment>
<proteinExistence type="predicted"/>
<keyword evidence="2" id="KW-1185">Reference proteome</keyword>
<sequence>MSTLSASRAARPKSARSRAAYFWLDSQSAQSLRHGLGVGALGLMLGSTPAYANGIEDLPARHQLNASGLMPGTQGAGNTIQMNTADSEGASENNVHAHGDATWLSADAASHADSTTLSAGLAPELLTQMMMHASRQGMLQFSTMDIRHDHVQFTGWGRSGWEMELSINLADGELLSEALRKASSPTDDAALDRDNMRETLNFAASDGIKSIQTVEVDADGILIKGLDHQGQPQQMSLNMPLPIGNIGLASALSLYPGYR</sequence>
<evidence type="ECO:0000313" key="2">
    <source>
        <dbReference type="Proteomes" id="UP000319941"/>
    </source>
</evidence>
<name>A0A558HUL2_9GAMM</name>
<accession>A0A558HUL2</accession>
<gene>
    <name evidence="1" type="ORF">FQP86_03910</name>
</gene>
<dbReference type="RefSeq" id="WP_144726678.1">
    <property type="nucleotide sequence ID" value="NZ_CAWOWR010000076.1"/>
</dbReference>
<evidence type="ECO:0008006" key="3">
    <source>
        <dbReference type="Google" id="ProtNLM"/>
    </source>
</evidence>
<dbReference type="EMBL" id="VNFH01000002">
    <property type="protein sequence ID" value="TVU72819.1"/>
    <property type="molecule type" value="Genomic_DNA"/>
</dbReference>
<reference evidence="1 2" key="1">
    <citation type="submission" date="2019-07" db="EMBL/GenBank/DDBJ databases">
        <title>Diversity of Bacteria from Kongsfjorden, Arctic.</title>
        <authorList>
            <person name="Yu Y."/>
        </authorList>
    </citation>
    <scope>NUCLEOTIDE SEQUENCE [LARGE SCALE GENOMIC DNA]</scope>
    <source>
        <strain evidence="1 2">SM1923</strain>
    </source>
</reference>